<dbReference type="EMBL" id="LJCQ01000445">
    <property type="protein sequence ID" value="KPV43304.1"/>
    <property type="molecule type" value="Genomic_DNA"/>
</dbReference>
<organism evidence="3 4">
    <name type="scientific">Acidiplasma aeolicum</name>
    <dbReference type="NCBI Taxonomy" id="507754"/>
    <lineage>
        <taxon>Archaea</taxon>
        <taxon>Methanobacteriati</taxon>
        <taxon>Thermoplasmatota</taxon>
        <taxon>Thermoplasmata</taxon>
        <taxon>Thermoplasmatales</taxon>
        <taxon>Ferroplasmaceae</taxon>
        <taxon>Acidiplasma</taxon>
    </lineage>
</organism>
<dbReference type="InterPro" id="IPR000620">
    <property type="entry name" value="EamA_dom"/>
</dbReference>
<feature type="transmembrane region" description="Helical" evidence="1">
    <location>
        <begin position="117"/>
        <end position="135"/>
    </location>
</feature>
<keyword evidence="1" id="KW-1133">Transmembrane helix</keyword>
<dbReference type="Proteomes" id="UP000050515">
    <property type="component" value="Unassembled WGS sequence"/>
</dbReference>
<feature type="transmembrane region" description="Helical" evidence="1">
    <location>
        <begin position="242"/>
        <end position="261"/>
    </location>
</feature>
<dbReference type="RefSeq" id="WP_054964555.1">
    <property type="nucleotide sequence ID" value="NZ_JBBYJF010000002.1"/>
</dbReference>
<feature type="domain" description="EamA" evidence="2">
    <location>
        <begin position="5"/>
        <end position="134"/>
    </location>
</feature>
<dbReference type="SUPFAM" id="SSF103481">
    <property type="entry name" value="Multidrug resistance efflux transporter EmrE"/>
    <property type="match status" value="2"/>
</dbReference>
<keyword evidence="1" id="KW-0472">Membrane</keyword>
<dbReference type="InterPro" id="IPR037185">
    <property type="entry name" value="EmrE-like"/>
</dbReference>
<dbReference type="Pfam" id="PF00892">
    <property type="entry name" value="EamA"/>
    <property type="match status" value="2"/>
</dbReference>
<accession>A0A0P9GQZ1</accession>
<evidence type="ECO:0000256" key="1">
    <source>
        <dbReference type="SAM" id="Phobius"/>
    </source>
</evidence>
<comment type="caution">
    <text evidence="3">The sequence shown here is derived from an EMBL/GenBank/DDBJ whole genome shotgun (WGS) entry which is preliminary data.</text>
</comment>
<evidence type="ECO:0000313" key="3">
    <source>
        <dbReference type="EMBL" id="KPV43304.1"/>
    </source>
</evidence>
<keyword evidence="1" id="KW-0812">Transmembrane</keyword>
<sequence>MFQYIIFPFAALAVWTASNTIIKGLTSKINPNIVSMIIVGSGILPMLISIMMSPAHSFSIFLIVMSVFSGIFLGLGYILFYKSLRGANLGNAAVTINVQQIVVILFGLSILREKLTSLILPGIILIIFGSILVTVTRGFKVDKVLLIAAAANIIWGIYYIPLTFAIASVHSSPVPLLLSRIIGFFSVFIIFNIRPIINGIKMKISKNNIRTDHIAFMIILISIIAGILDGSGNVLYAFSIQYGILVIAGAIIAMLPVSLALSGRIVYHEKLRLRQYTGIALSVLGAIIIVI</sequence>
<name>A0A0P9GQZ1_9ARCH</name>
<gene>
    <name evidence="3" type="ORF">SE19_09025</name>
</gene>
<feature type="transmembrane region" description="Helical" evidence="1">
    <location>
        <begin position="92"/>
        <end position="111"/>
    </location>
</feature>
<feature type="transmembrane region" description="Helical" evidence="1">
    <location>
        <begin position="173"/>
        <end position="193"/>
    </location>
</feature>
<feature type="transmembrane region" description="Helical" evidence="1">
    <location>
        <begin position="58"/>
        <end position="80"/>
    </location>
</feature>
<feature type="domain" description="EamA" evidence="2">
    <location>
        <begin position="145"/>
        <end position="290"/>
    </location>
</feature>
<dbReference type="GO" id="GO:0016020">
    <property type="term" value="C:membrane"/>
    <property type="evidence" value="ECO:0007669"/>
    <property type="project" value="InterPro"/>
</dbReference>
<reference evidence="3 4" key="1">
    <citation type="submission" date="2015-09" db="EMBL/GenBank/DDBJ databases">
        <title>Draft genome sequence of Acidiplasma aeolicum DSM 18409.</title>
        <authorList>
            <person name="Hemp J."/>
        </authorList>
    </citation>
    <scope>NUCLEOTIDE SEQUENCE [LARGE SCALE GENOMIC DNA]</scope>
    <source>
        <strain evidence="3 4">V</strain>
    </source>
</reference>
<proteinExistence type="predicted"/>
<dbReference type="AlphaFoldDB" id="A0A0P9GQZ1"/>
<dbReference type="PATRIC" id="fig|507754.4.peg.1127"/>
<feature type="transmembrane region" description="Helical" evidence="1">
    <location>
        <begin position="6"/>
        <end position="26"/>
    </location>
</feature>
<evidence type="ECO:0000313" key="4">
    <source>
        <dbReference type="Proteomes" id="UP000050515"/>
    </source>
</evidence>
<feature type="transmembrane region" description="Helical" evidence="1">
    <location>
        <begin position="144"/>
        <end position="167"/>
    </location>
</feature>
<dbReference type="Gene3D" id="1.10.3730.20">
    <property type="match status" value="1"/>
</dbReference>
<feature type="transmembrane region" description="Helical" evidence="1">
    <location>
        <begin position="214"/>
        <end position="236"/>
    </location>
</feature>
<protein>
    <recommendedName>
        <fullName evidence="2">EamA domain-containing protein</fullName>
    </recommendedName>
</protein>
<evidence type="ECO:0000259" key="2">
    <source>
        <dbReference type="Pfam" id="PF00892"/>
    </source>
</evidence>
<feature type="transmembrane region" description="Helical" evidence="1">
    <location>
        <begin position="33"/>
        <end position="52"/>
    </location>
</feature>